<gene>
    <name evidence="2" type="primary">Matn1</name>
</gene>
<dbReference type="PRINTS" id="PR00453">
    <property type="entry name" value="VWFADOMAIN"/>
</dbReference>
<sequence>MFSLVAKGGIFSCGKPVFGQATSGSTCSSISDPNSTPGDSFGLSVAQGPTGALTACSPAKVQACSKVNYLPGYCYNRANGRWVTDQKTANTRCSVLNMDMFFLLDGSHSLGQENFNVIKAWTKDVVSNFDLFTGNTQIGVIEYSKYYPSQDDLRQSAIRAYVKLGQCRDHTCFNDRVDRMRWFQSSTDTSHALNITVKNFMLSSRFNDPSVAKVLVLLTDGASTDSKYLKDTTNYVRSLGITTFAIGVGDADVNELKSIATGTNTNERVFYVSNFTDLDSVVGTLRTQIRKLSLEGGVTTAGSSSFDTEMGEYGSSLHYSQKGVTRRM</sequence>
<evidence type="ECO:0000313" key="2">
    <source>
        <dbReference type="EMBL" id="CAB3263659.1"/>
    </source>
</evidence>
<feature type="domain" description="VWFA" evidence="1">
    <location>
        <begin position="99"/>
        <end position="285"/>
    </location>
</feature>
<dbReference type="InterPro" id="IPR050525">
    <property type="entry name" value="ECM_Assembly_Org"/>
</dbReference>
<dbReference type="AlphaFoldDB" id="A0A6F9DKJ7"/>
<organism evidence="2">
    <name type="scientific">Phallusia mammillata</name>
    <dbReference type="NCBI Taxonomy" id="59560"/>
    <lineage>
        <taxon>Eukaryota</taxon>
        <taxon>Metazoa</taxon>
        <taxon>Chordata</taxon>
        <taxon>Tunicata</taxon>
        <taxon>Ascidiacea</taxon>
        <taxon>Phlebobranchia</taxon>
        <taxon>Ascidiidae</taxon>
        <taxon>Phallusia</taxon>
    </lineage>
</organism>
<dbReference type="EMBL" id="LR787797">
    <property type="protein sequence ID" value="CAB3263659.1"/>
    <property type="molecule type" value="mRNA"/>
</dbReference>
<dbReference type="InterPro" id="IPR036465">
    <property type="entry name" value="vWFA_dom_sf"/>
</dbReference>
<dbReference type="PANTHER" id="PTHR24020">
    <property type="entry name" value="COLLAGEN ALPHA"/>
    <property type="match status" value="1"/>
</dbReference>
<dbReference type="Gene3D" id="3.40.50.410">
    <property type="entry name" value="von Willebrand factor, type A domain"/>
    <property type="match status" value="1"/>
</dbReference>
<evidence type="ECO:0000259" key="1">
    <source>
        <dbReference type="PROSITE" id="PS50234"/>
    </source>
</evidence>
<name>A0A6F9DKJ7_9ASCI</name>
<reference evidence="2" key="1">
    <citation type="submission" date="2020-04" db="EMBL/GenBank/DDBJ databases">
        <authorList>
            <person name="Neveu A P."/>
        </authorList>
    </citation>
    <scope>NUCLEOTIDE SEQUENCE</scope>
    <source>
        <tissue evidence="2">Whole embryo</tissue>
    </source>
</reference>
<protein>
    <submittedName>
        <fullName evidence="2">Cartilage matrix protein-like</fullName>
    </submittedName>
</protein>
<accession>A0A6F9DKJ7</accession>
<dbReference type="SMART" id="SM00327">
    <property type="entry name" value="VWA"/>
    <property type="match status" value="1"/>
</dbReference>
<dbReference type="PROSITE" id="PS50234">
    <property type="entry name" value="VWFA"/>
    <property type="match status" value="1"/>
</dbReference>
<dbReference type="PANTHER" id="PTHR24020:SF20">
    <property type="entry name" value="PH DOMAIN-CONTAINING PROTEIN"/>
    <property type="match status" value="1"/>
</dbReference>
<dbReference type="Pfam" id="PF00092">
    <property type="entry name" value="VWA"/>
    <property type="match status" value="1"/>
</dbReference>
<dbReference type="InterPro" id="IPR002035">
    <property type="entry name" value="VWF_A"/>
</dbReference>
<proteinExistence type="evidence at transcript level"/>
<dbReference type="SUPFAM" id="SSF53300">
    <property type="entry name" value="vWA-like"/>
    <property type="match status" value="1"/>
</dbReference>